<dbReference type="InterPro" id="IPR036875">
    <property type="entry name" value="Znf_CCHC_sf"/>
</dbReference>
<evidence type="ECO:0000313" key="13">
    <source>
        <dbReference type="Proteomes" id="UP000541444"/>
    </source>
</evidence>
<feature type="transmembrane region" description="Helical" evidence="9">
    <location>
        <begin position="292"/>
        <end position="315"/>
    </location>
</feature>
<dbReference type="Proteomes" id="UP000541444">
    <property type="component" value="Unassembled WGS sequence"/>
</dbReference>
<dbReference type="GO" id="GO:0016020">
    <property type="term" value="C:membrane"/>
    <property type="evidence" value="ECO:0007669"/>
    <property type="project" value="UniProtKB-SubCell"/>
</dbReference>
<feature type="transmembrane region" description="Helical" evidence="9">
    <location>
        <begin position="461"/>
        <end position="484"/>
    </location>
</feature>
<feature type="transmembrane region" description="Helical" evidence="9">
    <location>
        <begin position="206"/>
        <end position="225"/>
    </location>
</feature>
<feature type="transmembrane region" description="Helical" evidence="9">
    <location>
        <begin position="528"/>
        <end position="551"/>
    </location>
</feature>
<dbReference type="NCBIfam" id="TIGR00879">
    <property type="entry name" value="SP"/>
    <property type="match status" value="1"/>
</dbReference>
<feature type="transmembrane region" description="Helical" evidence="9">
    <location>
        <begin position="632"/>
        <end position="652"/>
    </location>
</feature>
<evidence type="ECO:0000256" key="4">
    <source>
        <dbReference type="ARBA" id="ARBA00022692"/>
    </source>
</evidence>
<feature type="transmembrane region" description="Helical" evidence="9">
    <location>
        <begin position="321"/>
        <end position="342"/>
    </location>
</feature>
<evidence type="ECO:0000313" key="12">
    <source>
        <dbReference type="EMBL" id="KAF6139344.1"/>
    </source>
</evidence>
<evidence type="ECO:0000259" key="10">
    <source>
        <dbReference type="PROSITE" id="PS50158"/>
    </source>
</evidence>
<feature type="transmembrane region" description="Helical" evidence="9">
    <location>
        <begin position="232"/>
        <end position="251"/>
    </location>
</feature>
<protein>
    <recommendedName>
        <fullName evidence="14">Major facilitator superfamily (MFS) profile domain-containing protein</fullName>
    </recommendedName>
</protein>
<dbReference type="PANTHER" id="PTHR48020:SF24">
    <property type="entry name" value="INOSITOL TRANSPORTER 4"/>
    <property type="match status" value="1"/>
</dbReference>
<organism evidence="12 13">
    <name type="scientific">Kingdonia uniflora</name>
    <dbReference type="NCBI Taxonomy" id="39325"/>
    <lineage>
        <taxon>Eukaryota</taxon>
        <taxon>Viridiplantae</taxon>
        <taxon>Streptophyta</taxon>
        <taxon>Embryophyta</taxon>
        <taxon>Tracheophyta</taxon>
        <taxon>Spermatophyta</taxon>
        <taxon>Magnoliopsida</taxon>
        <taxon>Ranunculales</taxon>
        <taxon>Circaeasteraceae</taxon>
        <taxon>Kingdonia</taxon>
    </lineage>
</organism>
<dbReference type="InterPro" id="IPR005829">
    <property type="entry name" value="Sugar_transporter_CS"/>
</dbReference>
<feature type="transmembrane region" description="Helical" evidence="9">
    <location>
        <begin position="425"/>
        <end position="446"/>
    </location>
</feature>
<comment type="subcellular location">
    <subcellularLocation>
        <location evidence="1">Membrane</location>
        <topology evidence="1">Multi-pass membrane protein</topology>
    </subcellularLocation>
</comment>
<evidence type="ECO:0000256" key="3">
    <source>
        <dbReference type="ARBA" id="ARBA00022448"/>
    </source>
</evidence>
<evidence type="ECO:0000256" key="1">
    <source>
        <dbReference type="ARBA" id="ARBA00004141"/>
    </source>
</evidence>
<reference evidence="12 13" key="1">
    <citation type="journal article" date="2020" name="IScience">
        <title>Genome Sequencing of the Endangered Kingdonia uniflora (Circaeasteraceae, Ranunculales) Reveals Potential Mechanisms of Evolutionary Specialization.</title>
        <authorList>
            <person name="Sun Y."/>
            <person name="Deng T."/>
            <person name="Zhang A."/>
            <person name="Moore M.J."/>
            <person name="Landis J.B."/>
            <person name="Lin N."/>
            <person name="Zhang H."/>
            <person name="Zhang X."/>
            <person name="Huang J."/>
            <person name="Zhang X."/>
            <person name="Sun H."/>
            <person name="Wang H."/>
        </authorList>
    </citation>
    <scope>NUCLEOTIDE SEQUENCE [LARGE SCALE GENOMIC DNA]</scope>
    <source>
        <strain evidence="12">TB1705</strain>
        <tissue evidence="12">Leaf</tissue>
    </source>
</reference>
<dbReference type="InterPro" id="IPR005828">
    <property type="entry name" value="MFS_sugar_transport-like"/>
</dbReference>
<dbReference type="PROSITE" id="PS50850">
    <property type="entry name" value="MFS"/>
    <property type="match status" value="1"/>
</dbReference>
<accession>A0A7J7L9Y3</accession>
<dbReference type="PANTHER" id="PTHR48020">
    <property type="entry name" value="PROTON MYO-INOSITOL COTRANSPORTER"/>
    <property type="match status" value="1"/>
</dbReference>
<evidence type="ECO:0008006" key="14">
    <source>
        <dbReference type="Google" id="ProtNLM"/>
    </source>
</evidence>
<evidence type="ECO:0000256" key="6">
    <source>
        <dbReference type="ARBA" id="ARBA00023136"/>
    </source>
</evidence>
<name>A0A7J7L9Y3_9MAGN</name>
<dbReference type="Pfam" id="PF00083">
    <property type="entry name" value="Sugar_tr"/>
    <property type="match status" value="2"/>
</dbReference>
<keyword evidence="7" id="KW-0862">Zinc</keyword>
<keyword evidence="7" id="KW-0863">Zinc-finger</keyword>
<proteinExistence type="inferred from homology"/>
<dbReference type="SUPFAM" id="SSF57756">
    <property type="entry name" value="Retrovirus zinc finger-like domains"/>
    <property type="match status" value="1"/>
</dbReference>
<dbReference type="InterPro" id="IPR036259">
    <property type="entry name" value="MFS_trans_sf"/>
</dbReference>
<evidence type="ECO:0000256" key="9">
    <source>
        <dbReference type="SAM" id="Phobius"/>
    </source>
</evidence>
<evidence type="ECO:0000256" key="8">
    <source>
        <dbReference type="SAM" id="MobiDB-lite"/>
    </source>
</evidence>
<dbReference type="OrthoDB" id="6339427at2759"/>
<dbReference type="Gene3D" id="1.20.1250.20">
    <property type="entry name" value="MFS general substrate transporter like domains"/>
    <property type="match status" value="2"/>
</dbReference>
<dbReference type="GO" id="GO:0003676">
    <property type="term" value="F:nucleic acid binding"/>
    <property type="evidence" value="ECO:0007669"/>
    <property type="project" value="InterPro"/>
</dbReference>
<dbReference type="InterPro" id="IPR003663">
    <property type="entry name" value="Sugar/inositol_transpt"/>
</dbReference>
<keyword evidence="6 9" id="KW-0472">Membrane</keyword>
<keyword evidence="13" id="KW-1185">Reference proteome</keyword>
<evidence type="ECO:0000256" key="5">
    <source>
        <dbReference type="ARBA" id="ARBA00022989"/>
    </source>
</evidence>
<dbReference type="InterPro" id="IPR001878">
    <property type="entry name" value="Znf_CCHC"/>
</dbReference>
<evidence type="ECO:0000256" key="2">
    <source>
        <dbReference type="ARBA" id="ARBA00010992"/>
    </source>
</evidence>
<sequence>MPESWEWFIIAVSNLSGKEDIKFNIIVSLILSKDNRRKICEPSSSSNCSMLNVEERGRSYRKGPKYGRGRSQLRGKSKPSGTYWTCGKKGHIRRHCPSSLSKKIDEDKYTMNLTEEVSSDEALLLSCDDINESSIVDSCACFHATANEPWNMESGNMKGTSKEFWHGQTAHNMSYSSLRKKYDLSLISKVKIGLLRQFLTNLQEETIVSVAVAGAIVGTAIGSWMNDSWGRSISILIADVLFAIGAIVMGITPSPSFIILGRVFVGLGIGMASMKTPLYISEASLGKIRGALVSLNGLLITGGQFITYLVNLAFAHTSRTWRWMVGVVAVPAVIQFILMMFLPKSPCWLYQKYVFLTSFLFYQDWKEEAATILKKLYPPHEVEAEVEALRLSVEAEIAEEGSIGAGNIFTKIKNAWSNTIVRRGLAAGIGCQVAQQFVGINTVMYYSPTIVQLVGYASNSVSLALSLITSGLNTFGSIVSMLFVDRYGRKKLLLLKPDACLAFGSKKTCQTEAQEWYSRGCQSNVGHLAVLLLGLYILAYSPGMGTVPWIVKSMIYLLRHRGICGGMTVIANWVSNLIVNQTFLSLNEALWSVYTFMLLGFISSGAAIANWVSNLIVSQTFLSLNEALGSGYTFMLFGFISSGALVYLYMFVPETKGLAFEELKRSLRGPGKLGRIIQMMKIQHMVKQSPKSLV</sequence>
<dbReference type="PROSITE" id="PS00217">
    <property type="entry name" value="SUGAR_TRANSPORT_2"/>
    <property type="match status" value="1"/>
</dbReference>
<keyword evidence="5 9" id="KW-1133">Transmembrane helix</keyword>
<gene>
    <name evidence="12" type="ORF">GIB67_021554</name>
</gene>
<dbReference type="EMBL" id="JACGCM010002501">
    <property type="protein sequence ID" value="KAF6139344.1"/>
    <property type="molecule type" value="Genomic_DNA"/>
</dbReference>
<feature type="domain" description="Major facilitator superfamily (MFS) profile" evidence="11">
    <location>
        <begin position="169"/>
        <end position="656"/>
    </location>
</feature>
<keyword evidence="7" id="KW-0479">Metal-binding</keyword>
<evidence type="ECO:0000256" key="7">
    <source>
        <dbReference type="PROSITE-ProRule" id="PRU00047"/>
    </source>
</evidence>
<feature type="transmembrane region" description="Helical" evidence="9">
    <location>
        <begin position="257"/>
        <end position="280"/>
    </location>
</feature>
<dbReference type="AlphaFoldDB" id="A0A7J7L9Y3"/>
<dbReference type="InterPro" id="IPR050814">
    <property type="entry name" value="Myo-inositol_Transporter"/>
</dbReference>
<dbReference type="PROSITE" id="PS50158">
    <property type="entry name" value="ZF_CCHC"/>
    <property type="match status" value="1"/>
</dbReference>
<dbReference type="GO" id="GO:0005366">
    <property type="term" value="F:myo-inositol:proton symporter activity"/>
    <property type="evidence" value="ECO:0007669"/>
    <property type="project" value="TreeGrafter"/>
</dbReference>
<keyword evidence="3" id="KW-0813">Transport</keyword>
<comment type="similarity">
    <text evidence="2">Belongs to the major facilitator superfamily. Sugar transporter (TC 2.A.1.1) family.</text>
</comment>
<feature type="transmembrane region" description="Helical" evidence="9">
    <location>
        <begin position="557"/>
        <end position="579"/>
    </location>
</feature>
<dbReference type="GO" id="GO:0008270">
    <property type="term" value="F:zinc ion binding"/>
    <property type="evidence" value="ECO:0007669"/>
    <property type="project" value="UniProtKB-KW"/>
</dbReference>
<dbReference type="SUPFAM" id="SSF103473">
    <property type="entry name" value="MFS general substrate transporter"/>
    <property type="match status" value="1"/>
</dbReference>
<feature type="domain" description="CCHC-type" evidence="10">
    <location>
        <begin position="84"/>
        <end position="98"/>
    </location>
</feature>
<feature type="compositionally biased region" description="Basic residues" evidence="8">
    <location>
        <begin position="59"/>
        <end position="77"/>
    </location>
</feature>
<comment type="caution">
    <text evidence="12">The sequence shown here is derived from an EMBL/GenBank/DDBJ whole genome shotgun (WGS) entry which is preliminary data.</text>
</comment>
<keyword evidence="4 9" id="KW-0812">Transmembrane</keyword>
<feature type="transmembrane region" description="Helical" evidence="9">
    <location>
        <begin position="591"/>
        <end position="612"/>
    </location>
</feature>
<feature type="region of interest" description="Disordered" evidence="8">
    <location>
        <begin position="59"/>
        <end position="81"/>
    </location>
</feature>
<dbReference type="PRINTS" id="PR00171">
    <property type="entry name" value="SUGRTRNSPORT"/>
</dbReference>
<evidence type="ECO:0000259" key="11">
    <source>
        <dbReference type="PROSITE" id="PS50850"/>
    </source>
</evidence>
<dbReference type="InterPro" id="IPR020846">
    <property type="entry name" value="MFS_dom"/>
</dbReference>